<dbReference type="GO" id="GO:0001669">
    <property type="term" value="C:acrosomal vesicle"/>
    <property type="evidence" value="ECO:0007669"/>
    <property type="project" value="TreeGrafter"/>
</dbReference>
<organism evidence="5 6">
    <name type="scientific">Alligator mississippiensis</name>
    <name type="common">American alligator</name>
    <dbReference type="NCBI Taxonomy" id="8496"/>
    <lineage>
        <taxon>Eukaryota</taxon>
        <taxon>Metazoa</taxon>
        <taxon>Chordata</taxon>
        <taxon>Craniata</taxon>
        <taxon>Vertebrata</taxon>
        <taxon>Euteleostomi</taxon>
        <taxon>Archelosauria</taxon>
        <taxon>Archosauria</taxon>
        <taxon>Crocodylia</taxon>
        <taxon>Alligatoridae</taxon>
        <taxon>Alligatorinae</taxon>
        <taxon>Alligator</taxon>
    </lineage>
</organism>
<evidence type="ECO:0000256" key="2">
    <source>
        <dbReference type="SAM" id="Phobius"/>
    </source>
</evidence>
<sequence length="639" mass="69380">MLCTPQVWLGQKGPRVLEVLRILALMLCICSGHRDYLNYGIPEEGESGMTTEEPRQQRGTGVEDQTTFIFIHVESSKYSLPCSPAEMYVPDRTYHWSRDGEGSQFLSVSAQGFLTFQHFRGGDSGNYSCTVSYQEDGHLRTETFHYTILGYHVTGGLEALLIFRSQVCEEGAKKRFLWLLQESLGQVVSKHHCRLLLSESTCFPTVQEPLDEFNLQVQFQVSPFGPKWDTPCTSQTQAVITDCYHSAIRSSLLQAKLSMTQFLKEHRHFPITGAGAPHIMFTNHFVNFLETGHCARGYGQTQQLPKCPDCCILCLPGTFSNSQDKCILCPIGTYNLFYGMAACTPCKKGLVTRTPGTVTMVDCVKKEGKKGFITRKVLVMAAIIIWPPLICSCLIFLCCWGYRRRHKQKTPQEASMQLGRSKKTVIPAARTPEGPNIARTRRIAIDSSRTKPPGAFARANGGDTSKAVYTATGPVITAVSQTIPPVTSAAARASLEDTSKTPYAALSPDGAVNSQSIPLATSSSARASLEDTSKAPYAAAVPQTVVPLAISEALEDTSKVPYSAAGASSADESQAIPLVTATNLEDTGGAISKPVSQGTSLEDLPPPPTPAEQPSNGEFVFPPPPDFSFPAGSGTNRNV</sequence>
<dbReference type="PROSITE" id="PS50835">
    <property type="entry name" value="IG_LIKE"/>
    <property type="match status" value="1"/>
</dbReference>
<gene>
    <name evidence="5" type="ORF">Y1Q_0018317</name>
</gene>
<dbReference type="EMBL" id="AKHW03000499">
    <property type="protein sequence ID" value="KYO46517.1"/>
    <property type="molecule type" value="Genomic_DNA"/>
</dbReference>
<dbReference type="Pfam" id="PF07699">
    <property type="entry name" value="Ephrin_rec_like"/>
    <property type="match status" value="1"/>
</dbReference>
<dbReference type="InterPro" id="IPR010857">
    <property type="entry name" value="Sp38-bd"/>
</dbReference>
<dbReference type="GO" id="GO:0005576">
    <property type="term" value="C:extracellular region"/>
    <property type="evidence" value="ECO:0007669"/>
    <property type="project" value="InterPro"/>
</dbReference>
<dbReference type="GO" id="GO:0001675">
    <property type="term" value="P:acrosome assembly"/>
    <property type="evidence" value="ECO:0007669"/>
    <property type="project" value="TreeGrafter"/>
</dbReference>
<dbReference type="InterPro" id="IPR011641">
    <property type="entry name" value="Tyr-kin_ephrin_A/B_rcpt-like"/>
</dbReference>
<dbReference type="SMART" id="SM01411">
    <property type="entry name" value="Ephrin_rec_like"/>
    <property type="match status" value="1"/>
</dbReference>
<dbReference type="GO" id="GO:0002199">
    <property type="term" value="C:zona pellucida receptor complex"/>
    <property type="evidence" value="ECO:0007669"/>
    <property type="project" value="TreeGrafter"/>
</dbReference>
<keyword evidence="3" id="KW-0732">Signal</keyword>
<dbReference type="InterPro" id="IPR013783">
    <property type="entry name" value="Ig-like_fold"/>
</dbReference>
<proteinExistence type="predicted"/>
<feature type="signal peptide" evidence="3">
    <location>
        <begin position="1"/>
        <end position="32"/>
    </location>
</feature>
<feature type="domain" description="Ig-like" evidence="4">
    <location>
        <begin position="42"/>
        <end position="145"/>
    </location>
</feature>
<dbReference type="Gene3D" id="2.60.40.10">
    <property type="entry name" value="Immunoglobulins"/>
    <property type="match status" value="1"/>
</dbReference>
<dbReference type="InterPro" id="IPR036179">
    <property type="entry name" value="Ig-like_dom_sf"/>
</dbReference>
<evidence type="ECO:0000256" key="1">
    <source>
        <dbReference type="SAM" id="MobiDB-lite"/>
    </source>
</evidence>
<dbReference type="GO" id="GO:0007339">
    <property type="term" value="P:binding of sperm to zona pellucida"/>
    <property type="evidence" value="ECO:0007669"/>
    <property type="project" value="InterPro"/>
</dbReference>
<reference evidence="5 6" key="1">
    <citation type="journal article" date="2012" name="Genome Biol.">
        <title>Sequencing three crocodilian genomes to illuminate the evolution of archosaurs and amniotes.</title>
        <authorList>
            <person name="St John J.A."/>
            <person name="Braun E.L."/>
            <person name="Isberg S.R."/>
            <person name="Miles L.G."/>
            <person name="Chong A.Y."/>
            <person name="Gongora J."/>
            <person name="Dalzell P."/>
            <person name="Moran C."/>
            <person name="Bed'hom B."/>
            <person name="Abzhanov A."/>
            <person name="Burgess S.C."/>
            <person name="Cooksey A.M."/>
            <person name="Castoe T.A."/>
            <person name="Crawford N.G."/>
            <person name="Densmore L.D."/>
            <person name="Drew J.C."/>
            <person name="Edwards S.V."/>
            <person name="Faircloth B.C."/>
            <person name="Fujita M.K."/>
            <person name="Greenwold M.J."/>
            <person name="Hoffmann F.G."/>
            <person name="Howard J.M."/>
            <person name="Iguchi T."/>
            <person name="Janes D.E."/>
            <person name="Khan S.Y."/>
            <person name="Kohno S."/>
            <person name="de Koning A.J."/>
            <person name="Lance S.L."/>
            <person name="McCarthy F.M."/>
            <person name="McCormack J.E."/>
            <person name="Merchant M.E."/>
            <person name="Peterson D.G."/>
            <person name="Pollock D.D."/>
            <person name="Pourmand N."/>
            <person name="Raney B.J."/>
            <person name="Roessler K.A."/>
            <person name="Sanford J.R."/>
            <person name="Sawyer R.H."/>
            <person name="Schmidt C.J."/>
            <person name="Triplett E.W."/>
            <person name="Tuberville T.D."/>
            <person name="Venegas-Anaya M."/>
            <person name="Howard J.T."/>
            <person name="Jarvis E.D."/>
            <person name="Guillette L.J.Jr."/>
            <person name="Glenn T.C."/>
            <person name="Green R.E."/>
            <person name="Ray D.A."/>
        </authorList>
    </citation>
    <scope>NUCLEOTIDE SEQUENCE [LARGE SCALE GENOMIC DNA]</scope>
    <source>
        <strain evidence="5">KSC_2009_1</strain>
    </source>
</reference>
<dbReference type="Proteomes" id="UP000050525">
    <property type="component" value="Unassembled WGS sequence"/>
</dbReference>
<feature type="region of interest" description="Disordered" evidence="1">
    <location>
        <begin position="585"/>
        <end position="639"/>
    </location>
</feature>
<evidence type="ECO:0000256" key="3">
    <source>
        <dbReference type="SAM" id="SignalP"/>
    </source>
</evidence>
<dbReference type="Gene3D" id="2.10.50.10">
    <property type="entry name" value="Tumor Necrosis Factor Receptor, subunit A, domain 2"/>
    <property type="match status" value="1"/>
</dbReference>
<evidence type="ECO:0000259" key="4">
    <source>
        <dbReference type="PROSITE" id="PS50835"/>
    </source>
</evidence>
<evidence type="ECO:0000313" key="5">
    <source>
        <dbReference type="EMBL" id="KYO46517.1"/>
    </source>
</evidence>
<dbReference type="AlphaFoldDB" id="A0A151PBM5"/>
<dbReference type="SUPFAM" id="SSF48726">
    <property type="entry name" value="Immunoglobulin"/>
    <property type="match status" value="1"/>
</dbReference>
<evidence type="ECO:0000313" key="6">
    <source>
        <dbReference type="Proteomes" id="UP000050525"/>
    </source>
</evidence>
<dbReference type="PANTHER" id="PTHR15443">
    <property type="entry name" value="ZONA PELLUCIDA BINDING PROTEIN SP38"/>
    <property type="match status" value="1"/>
</dbReference>
<keyword evidence="2" id="KW-0472">Membrane</keyword>
<protein>
    <submittedName>
        <fullName evidence="5">Zona pellucida-binding protein 2-like</fullName>
    </submittedName>
</protein>
<keyword evidence="2" id="KW-0812">Transmembrane</keyword>
<feature type="transmembrane region" description="Helical" evidence="2">
    <location>
        <begin position="377"/>
        <end position="402"/>
    </location>
</feature>
<keyword evidence="6" id="KW-1185">Reference proteome</keyword>
<dbReference type="PANTHER" id="PTHR15443:SF5">
    <property type="entry name" value="ZONA PELLUCIDA-BINDING PROTEIN 1"/>
    <property type="match status" value="1"/>
</dbReference>
<name>A0A151PBM5_ALLMI</name>
<accession>A0A151PBM5</accession>
<comment type="caution">
    <text evidence="5">The sequence shown here is derived from an EMBL/GenBank/DDBJ whole genome shotgun (WGS) entry which is preliminary data.</text>
</comment>
<feature type="chain" id="PRO_5007586865" evidence="3">
    <location>
        <begin position="33"/>
        <end position="639"/>
    </location>
</feature>
<dbReference type="InterPro" id="IPR007110">
    <property type="entry name" value="Ig-like_dom"/>
</dbReference>
<keyword evidence="2" id="KW-1133">Transmembrane helix</keyword>